<protein>
    <submittedName>
        <fullName evidence="3">Uncharacterized protein</fullName>
    </submittedName>
</protein>
<proteinExistence type="predicted"/>
<name>A0A081AWE7_PHYNI</name>
<dbReference type="AlphaFoldDB" id="A0A081AWE7"/>
<feature type="coiled-coil region" evidence="1">
    <location>
        <begin position="76"/>
        <end position="193"/>
    </location>
</feature>
<gene>
    <name evidence="3" type="ORF">F444_02720</name>
</gene>
<evidence type="ECO:0000256" key="2">
    <source>
        <dbReference type="SAM" id="MobiDB-lite"/>
    </source>
</evidence>
<dbReference type="OrthoDB" id="115960at2759"/>
<reference evidence="3 4" key="1">
    <citation type="submission" date="2013-11" db="EMBL/GenBank/DDBJ databases">
        <title>The Genome Sequence of Phytophthora parasitica P1976.</title>
        <authorList>
            <consortium name="The Broad Institute Genomics Platform"/>
            <person name="Russ C."/>
            <person name="Tyler B."/>
            <person name="Panabieres F."/>
            <person name="Shan W."/>
            <person name="Tripathy S."/>
            <person name="Grunwald N."/>
            <person name="Machado M."/>
            <person name="Johnson C.S."/>
            <person name="Walker B."/>
            <person name="Young S."/>
            <person name="Zeng Q."/>
            <person name="Gargeya S."/>
            <person name="Fitzgerald M."/>
            <person name="Haas B."/>
            <person name="Abouelleil A."/>
            <person name="Allen A.W."/>
            <person name="Alvarado L."/>
            <person name="Arachchi H.M."/>
            <person name="Berlin A.M."/>
            <person name="Chapman S.B."/>
            <person name="Gainer-Dewar J."/>
            <person name="Goldberg J."/>
            <person name="Griggs A."/>
            <person name="Gujja S."/>
            <person name="Hansen M."/>
            <person name="Howarth C."/>
            <person name="Imamovic A."/>
            <person name="Ireland A."/>
            <person name="Larimer J."/>
            <person name="McCowan C."/>
            <person name="Murphy C."/>
            <person name="Pearson M."/>
            <person name="Poon T.W."/>
            <person name="Priest M."/>
            <person name="Roberts A."/>
            <person name="Saif S."/>
            <person name="Shea T."/>
            <person name="Sisk P."/>
            <person name="Sykes S."/>
            <person name="Wortman J."/>
            <person name="Nusbaum C."/>
            <person name="Birren B."/>
        </authorList>
    </citation>
    <scope>NUCLEOTIDE SEQUENCE [LARGE SCALE GENOMIC DNA]</scope>
    <source>
        <strain evidence="3 4">P1976</strain>
    </source>
</reference>
<sequence>MQRRARSRAAGQVPVAPLPTQPLRLRQTQSRAAALTSGAREFRKLFDDSDGPVEDNNTHAQDTAISYSEDLLNAFKRKTQELCDETREQYEQKLERQEAQHERQVQVLQRQLRDVVGSSVSLAEHEQILATAVKEQQLQLEEARRRHQFETHEFRQKWQAKMTAARKQGEQEKAELMQRIEQLELLKSEAAVEMKERELSELRWSEKLETVGRAKEIVEQRQVDATKRLENACRIISTLKTRLRNHERVTRDLESQRDKLAEEVMNCKVAYAELKGNMDTRVARLEKELDHALQAAANEKANECTLQNEVERLREQVQRQQCSESAKEAEHKQLQTEVEALRNVVQAKKKSVIEATERLNEMQQRDAEAQLQHQDLRTRLELHQAREASLKRKVQRLKERVGQFKAVVEKLIAENKQLGEEASNRDASTEAWAKKLFGRQL</sequence>
<organism evidence="3 4">
    <name type="scientific">Phytophthora nicotianae P1976</name>
    <dbReference type="NCBI Taxonomy" id="1317066"/>
    <lineage>
        <taxon>Eukaryota</taxon>
        <taxon>Sar</taxon>
        <taxon>Stramenopiles</taxon>
        <taxon>Oomycota</taxon>
        <taxon>Peronosporomycetes</taxon>
        <taxon>Peronosporales</taxon>
        <taxon>Peronosporaceae</taxon>
        <taxon>Phytophthora</taxon>
    </lineage>
</organism>
<evidence type="ECO:0000313" key="4">
    <source>
        <dbReference type="Proteomes" id="UP000028582"/>
    </source>
</evidence>
<feature type="coiled-coil region" evidence="1">
    <location>
        <begin position="236"/>
        <end position="414"/>
    </location>
</feature>
<accession>A0A081AWE7</accession>
<evidence type="ECO:0000256" key="1">
    <source>
        <dbReference type="SAM" id="Coils"/>
    </source>
</evidence>
<evidence type="ECO:0000313" key="3">
    <source>
        <dbReference type="EMBL" id="ETO83208.1"/>
    </source>
</evidence>
<dbReference type="Proteomes" id="UP000028582">
    <property type="component" value="Unassembled WGS sequence"/>
</dbReference>
<dbReference type="EMBL" id="ANJA01000528">
    <property type="protein sequence ID" value="ETO83208.1"/>
    <property type="molecule type" value="Genomic_DNA"/>
</dbReference>
<keyword evidence="1" id="KW-0175">Coiled coil</keyword>
<comment type="caution">
    <text evidence="3">The sequence shown here is derived from an EMBL/GenBank/DDBJ whole genome shotgun (WGS) entry which is preliminary data.</text>
</comment>
<feature type="region of interest" description="Disordered" evidence="2">
    <location>
        <begin position="1"/>
        <end position="34"/>
    </location>
</feature>